<organism evidence="1">
    <name type="scientific">marine metagenome</name>
    <dbReference type="NCBI Taxonomy" id="408172"/>
    <lineage>
        <taxon>unclassified sequences</taxon>
        <taxon>metagenomes</taxon>
        <taxon>ecological metagenomes</taxon>
    </lineage>
</organism>
<sequence length="107" mass="12616">MITVEFCSELQTKERPVAFHVCDRRYKIKEVVDRWYGDGEVYFKVEADDNNIYLLKYEEGQGCWDLVFFQNPALIGALTVNEEVGLIERLRFKTFTGQTDRISPYLH</sequence>
<reference evidence="1" key="1">
    <citation type="submission" date="2018-05" db="EMBL/GenBank/DDBJ databases">
        <authorList>
            <person name="Lanie J.A."/>
            <person name="Ng W.-L."/>
            <person name="Kazmierczak K.M."/>
            <person name="Andrzejewski T.M."/>
            <person name="Davidsen T.M."/>
            <person name="Wayne K.J."/>
            <person name="Tettelin H."/>
            <person name="Glass J.I."/>
            <person name="Rusch D."/>
            <person name="Podicherti R."/>
            <person name="Tsui H.-C.T."/>
            <person name="Winkler M.E."/>
        </authorList>
    </citation>
    <scope>NUCLEOTIDE SEQUENCE</scope>
</reference>
<evidence type="ECO:0000313" key="1">
    <source>
        <dbReference type="EMBL" id="SVB38749.1"/>
    </source>
</evidence>
<feature type="non-terminal residue" evidence="1">
    <location>
        <position position="107"/>
    </location>
</feature>
<dbReference type="AlphaFoldDB" id="A0A382DKM9"/>
<protein>
    <submittedName>
        <fullName evidence="1">Uncharacterized protein</fullName>
    </submittedName>
</protein>
<gene>
    <name evidence="1" type="ORF">METZ01_LOCUS191603</name>
</gene>
<accession>A0A382DKM9</accession>
<dbReference type="EMBL" id="UINC01039776">
    <property type="protein sequence ID" value="SVB38749.1"/>
    <property type="molecule type" value="Genomic_DNA"/>
</dbReference>
<name>A0A382DKM9_9ZZZZ</name>
<proteinExistence type="predicted"/>